<accession>A0ABV9AWG6</accession>
<dbReference type="EC" id="2.3.-.-" evidence="2"/>
<gene>
    <name evidence="2" type="ORF">ACFPIH_29540</name>
</gene>
<dbReference type="EMBL" id="JBHSFK010000021">
    <property type="protein sequence ID" value="MFC4503610.1"/>
    <property type="molecule type" value="Genomic_DNA"/>
</dbReference>
<dbReference type="CDD" id="cd04301">
    <property type="entry name" value="NAT_SF"/>
    <property type="match status" value="1"/>
</dbReference>
<dbReference type="InterPro" id="IPR016181">
    <property type="entry name" value="Acyl_CoA_acyltransferase"/>
</dbReference>
<dbReference type="InterPro" id="IPR051908">
    <property type="entry name" value="Ribosomal_N-acetyltransferase"/>
</dbReference>
<evidence type="ECO:0000313" key="3">
    <source>
        <dbReference type="Proteomes" id="UP001595839"/>
    </source>
</evidence>
<dbReference type="InterPro" id="IPR000182">
    <property type="entry name" value="GNAT_dom"/>
</dbReference>
<name>A0ABV9AWG6_9ACTN</name>
<evidence type="ECO:0000313" key="2">
    <source>
        <dbReference type="EMBL" id="MFC4503610.1"/>
    </source>
</evidence>
<keyword evidence="3" id="KW-1185">Reference proteome</keyword>
<sequence length="190" mass="20959">MVAAPLDVPLLAAGDRFVLRAWEIGDLPLVREASSDDYIPLITTVPSTYSQAAGEAFVRRQWERASSGGGYPFVIVRIEDGRPLGMVGLWLRDRDEGRASLGYWLAGSARGQGIAAEALRAVVRWALGDLRIARLQLYVEPWNAGSQRTAEHVGFQREGLLRSWQQVGEERRDMIMYSMLGADLSSPAAD</sequence>
<organism evidence="2 3">
    <name type="scientific">Streptomyces vulcanius</name>
    <dbReference type="NCBI Taxonomy" id="1441876"/>
    <lineage>
        <taxon>Bacteria</taxon>
        <taxon>Bacillati</taxon>
        <taxon>Actinomycetota</taxon>
        <taxon>Actinomycetes</taxon>
        <taxon>Kitasatosporales</taxon>
        <taxon>Streptomycetaceae</taxon>
        <taxon>Streptomyces</taxon>
    </lineage>
</organism>
<evidence type="ECO:0000259" key="1">
    <source>
        <dbReference type="PROSITE" id="PS51186"/>
    </source>
</evidence>
<comment type="caution">
    <text evidence="2">The sequence shown here is derived from an EMBL/GenBank/DDBJ whole genome shotgun (WGS) entry which is preliminary data.</text>
</comment>
<protein>
    <submittedName>
        <fullName evidence="2">GNAT family N-acetyltransferase</fullName>
        <ecNumber evidence="2">2.3.-.-</ecNumber>
    </submittedName>
</protein>
<dbReference type="Proteomes" id="UP001595839">
    <property type="component" value="Unassembled WGS sequence"/>
</dbReference>
<dbReference type="GO" id="GO:0016746">
    <property type="term" value="F:acyltransferase activity"/>
    <property type="evidence" value="ECO:0007669"/>
    <property type="project" value="UniProtKB-KW"/>
</dbReference>
<dbReference type="PANTHER" id="PTHR43441:SF10">
    <property type="entry name" value="ACETYLTRANSFERASE"/>
    <property type="match status" value="1"/>
</dbReference>
<dbReference type="Gene3D" id="3.40.630.30">
    <property type="match status" value="1"/>
</dbReference>
<dbReference type="PROSITE" id="PS51186">
    <property type="entry name" value="GNAT"/>
    <property type="match status" value="1"/>
</dbReference>
<dbReference type="PANTHER" id="PTHR43441">
    <property type="entry name" value="RIBOSOMAL-PROTEIN-SERINE ACETYLTRANSFERASE"/>
    <property type="match status" value="1"/>
</dbReference>
<dbReference type="Pfam" id="PF13302">
    <property type="entry name" value="Acetyltransf_3"/>
    <property type="match status" value="1"/>
</dbReference>
<reference evidence="3" key="1">
    <citation type="journal article" date="2019" name="Int. J. Syst. Evol. Microbiol.">
        <title>The Global Catalogue of Microorganisms (GCM) 10K type strain sequencing project: providing services to taxonomists for standard genome sequencing and annotation.</title>
        <authorList>
            <consortium name="The Broad Institute Genomics Platform"/>
            <consortium name="The Broad Institute Genome Sequencing Center for Infectious Disease"/>
            <person name="Wu L."/>
            <person name="Ma J."/>
        </authorList>
    </citation>
    <scope>NUCLEOTIDE SEQUENCE [LARGE SCALE GENOMIC DNA]</scope>
    <source>
        <strain evidence="3">CGMCC 4.7177</strain>
    </source>
</reference>
<dbReference type="RefSeq" id="WP_381178714.1">
    <property type="nucleotide sequence ID" value="NZ_JBHSFK010000021.1"/>
</dbReference>
<keyword evidence="2" id="KW-0808">Transferase</keyword>
<dbReference type="SUPFAM" id="SSF55729">
    <property type="entry name" value="Acyl-CoA N-acyltransferases (Nat)"/>
    <property type="match status" value="1"/>
</dbReference>
<proteinExistence type="predicted"/>
<feature type="domain" description="N-acetyltransferase" evidence="1">
    <location>
        <begin position="28"/>
        <end position="181"/>
    </location>
</feature>
<keyword evidence="2" id="KW-0012">Acyltransferase</keyword>